<evidence type="ECO:0000313" key="2">
    <source>
        <dbReference type="EMBL" id="SNQ46206.1"/>
    </source>
</evidence>
<keyword evidence="3" id="KW-1185">Reference proteome</keyword>
<dbReference type="InterPro" id="IPR032710">
    <property type="entry name" value="NTF2-like_dom_sf"/>
</dbReference>
<gene>
    <name evidence="2" type="ORF">FRACA_130030</name>
</gene>
<feature type="region of interest" description="Disordered" evidence="1">
    <location>
        <begin position="125"/>
        <end position="149"/>
    </location>
</feature>
<dbReference type="AlphaFoldDB" id="A0A2I2KKM9"/>
<reference evidence="2 3" key="1">
    <citation type="submission" date="2017-06" db="EMBL/GenBank/DDBJ databases">
        <authorList>
            <person name="Kim H.J."/>
            <person name="Triplett B.A."/>
        </authorList>
    </citation>
    <scope>NUCLEOTIDE SEQUENCE [LARGE SCALE GENOMIC DNA]</scope>
    <source>
        <strain evidence="2">FRACA_ARgP5</strain>
    </source>
</reference>
<dbReference type="SUPFAM" id="SSF54427">
    <property type="entry name" value="NTF2-like"/>
    <property type="match status" value="1"/>
</dbReference>
<accession>A0A2I2KKM9</accession>
<protein>
    <recommendedName>
        <fullName evidence="4">SnoaL-like domain-containing protein</fullName>
    </recommendedName>
</protein>
<name>A0A2I2KKM9_9ACTN</name>
<evidence type="ECO:0000256" key="1">
    <source>
        <dbReference type="SAM" id="MobiDB-lite"/>
    </source>
</evidence>
<dbReference type="Proteomes" id="UP000234331">
    <property type="component" value="Unassembled WGS sequence"/>
</dbReference>
<evidence type="ECO:0008006" key="4">
    <source>
        <dbReference type="Google" id="ProtNLM"/>
    </source>
</evidence>
<dbReference type="EMBL" id="FZMO01000035">
    <property type="protein sequence ID" value="SNQ46206.1"/>
    <property type="molecule type" value="Genomic_DNA"/>
</dbReference>
<proteinExistence type="predicted"/>
<feature type="compositionally biased region" description="Basic residues" evidence="1">
    <location>
        <begin position="132"/>
        <end position="149"/>
    </location>
</feature>
<dbReference type="Gene3D" id="3.10.450.50">
    <property type="match status" value="1"/>
</dbReference>
<sequence>MPPETVSAWQEACVAGDARAGAACLADVLWVDMPAVGRYRFQGEESMRTLLAAALDHVDDIRFESVTCADGRWILTCPTTIMGQSFAAEQRLTLDGDGRISTITLMGQPPFAFVLEMERIGPRLVAPEPRTRPGRGRVYRRARRPPNSE</sequence>
<evidence type="ECO:0000313" key="3">
    <source>
        <dbReference type="Proteomes" id="UP000234331"/>
    </source>
</evidence>
<organism evidence="2 3">
    <name type="scientific">Frankia canadensis</name>
    <dbReference type="NCBI Taxonomy" id="1836972"/>
    <lineage>
        <taxon>Bacteria</taxon>
        <taxon>Bacillati</taxon>
        <taxon>Actinomycetota</taxon>
        <taxon>Actinomycetes</taxon>
        <taxon>Frankiales</taxon>
        <taxon>Frankiaceae</taxon>
        <taxon>Frankia</taxon>
    </lineage>
</organism>